<keyword evidence="3" id="KW-1185">Reference proteome</keyword>
<accession>A0A840CUU1</accession>
<protein>
    <submittedName>
        <fullName evidence="2">Uncharacterized protein</fullName>
    </submittedName>
</protein>
<evidence type="ECO:0000313" key="3">
    <source>
        <dbReference type="Proteomes" id="UP000555103"/>
    </source>
</evidence>
<dbReference type="Proteomes" id="UP000555103">
    <property type="component" value="Unassembled WGS sequence"/>
</dbReference>
<feature type="transmembrane region" description="Helical" evidence="1">
    <location>
        <begin position="12"/>
        <end position="29"/>
    </location>
</feature>
<reference evidence="2 3" key="1">
    <citation type="submission" date="2020-08" db="EMBL/GenBank/DDBJ databases">
        <title>Genomic Encyclopedia of Type Strains, Phase IV (KMG-IV): sequencing the most valuable type-strain genomes for metagenomic binning, comparative biology and taxonomic classification.</title>
        <authorList>
            <person name="Goeker M."/>
        </authorList>
    </citation>
    <scope>NUCLEOTIDE SEQUENCE [LARGE SCALE GENOMIC DNA]</scope>
    <source>
        <strain evidence="2 3">DSM 104969</strain>
    </source>
</reference>
<proteinExistence type="predicted"/>
<keyword evidence="1" id="KW-1133">Transmembrane helix</keyword>
<dbReference type="EMBL" id="JACIEP010000008">
    <property type="protein sequence ID" value="MBB4036605.1"/>
    <property type="molecule type" value="Genomic_DNA"/>
</dbReference>
<evidence type="ECO:0000256" key="1">
    <source>
        <dbReference type="SAM" id="Phobius"/>
    </source>
</evidence>
<evidence type="ECO:0000313" key="2">
    <source>
        <dbReference type="EMBL" id="MBB4036605.1"/>
    </source>
</evidence>
<keyword evidence="1" id="KW-0472">Membrane</keyword>
<sequence length="62" mass="7413">MKKDKTKTTGYYLVQLFLILVAFLLVILIKEHIIEPDEGKDERQKEKMVDYHNSEGREIQIY</sequence>
<keyword evidence="1" id="KW-0812">Transmembrane</keyword>
<comment type="caution">
    <text evidence="2">The sequence shown here is derived from an EMBL/GenBank/DDBJ whole genome shotgun (WGS) entry which is preliminary data.</text>
</comment>
<organism evidence="2 3">
    <name type="scientific">Dysgonomonas hofstadii</name>
    <dbReference type="NCBI Taxonomy" id="637886"/>
    <lineage>
        <taxon>Bacteria</taxon>
        <taxon>Pseudomonadati</taxon>
        <taxon>Bacteroidota</taxon>
        <taxon>Bacteroidia</taxon>
        <taxon>Bacteroidales</taxon>
        <taxon>Dysgonomonadaceae</taxon>
        <taxon>Dysgonomonas</taxon>
    </lineage>
</organism>
<name>A0A840CUU1_9BACT</name>
<dbReference type="AlphaFoldDB" id="A0A840CUU1"/>
<dbReference type="RefSeq" id="WP_183307503.1">
    <property type="nucleotide sequence ID" value="NZ_JACIEP010000008.1"/>
</dbReference>
<gene>
    <name evidence="2" type="ORF">GGR21_002511</name>
</gene>